<proteinExistence type="inferred from homology"/>
<evidence type="ECO:0000313" key="10">
    <source>
        <dbReference type="Proteomes" id="UP000521227"/>
    </source>
</evidence>
<keyword evidence="1" id="KW-0378">Hydrolase</keyword>
<evidence type="ECO:0000256" key="4">
    <source>
        <dbReference type="ARBA" id="ARBA00038381"/>
    </source>
</evidence>
<evidence type="ECO:0000256" key="7">
    <source>
        <dbReference type="ARBA" id="ARBA00048062"/>
    </source>
</evidence>
<dbReference type="GO" id="GO:0047617">
    <property type="term" value="F:fatty acyl-CoA hydrolase activity"/>
    <property type="evidence" value="ECO:0007669"/>
    <property type="project" value="UniProtKB-EC"/>
</dbReference>
<evidence type="ECO:0000259" key="8">
    <source>
        <dbReference type="Pfam" id="PF03061"/>
    </source>
</evidence>
<comment type="catalytic activity">
    <reaction evidence="3">
        <text>a long-chain fatty acyl-CoA + H2O = a long-chain fatty acid + CoA + H(+)</text>
        <dbReference type="Rhea" id="RHEA:67680"/>
        <dbReference type="ChEBI" id="CHEBI:15377"/>
        <dbReference type="ChEBI" id="CHEBI:15378"/>
        <dbReference type="ChEBI" id="CHEBI:57287"/>
        <dbReference type="ChEBI" id="CHEBI:57560"/>
        <dbReference type="ChEBI" id="CHEBI:83139"/>
    </reaction>
</comment>
<dbReference type="EC" id="3.1.2.20" evidence="5"/>
<dbReference type="CDD" id="cd03443">
    <property type="entry name" value="PaaI_thioesterase"/>
    <property type="match status" value="1"/>
</dbReference>
<feature type="domain" description="Thioesterase" evidence="8">
    <location>
        <begin position="54"/>
        <end position="129"/>
    </location>
</feature>
<dbReference type="InterPro" id="IPR003736">
    <property type="entry name" value="PAAI_dom"/>
</dbReference>
<evidence type="ECO:0000256" key="5">
    <source>
        <dbReference type="ARBA" id="ARBA00038894"/>
    </source>
</evidence>
<protein>
    <recommendedName>
        <fullName evidence="6">Medium/long-chain acyl-CoA thioesterase YigI</fullName>
        <ecNumber evidence="5">3.1.2.20</ecNumber>
    </recommendedName>
</protein>
<dbReference type="Proteomes" id="UP000521227">
    <property type="component" value="Unassembled WGS sequence"/>
</dbReference>
<dbReference type="AlphaFoldDB" id="A0A840N3C1"/>
<dbReference type="Gene3D" id="3.10.129.10">
    <property type="entry name" value="Hotdog Thioesterase"/>
    <property type="match status" value="1"/>
</dbReference>
<organism evidence="9 10">
    <name type="scientific">Afipia massiliensis</name>
    <dbReference type="NCBI Taxonomy" id="211460"/>
    <lineage>
        <taxon>Bacteria</taxon>
        <taxon>Pseudomonadati</taxon>
        <taxon>Pseudomonadota</taxon>
        <taxon>Alphaproteobacteria</taxon>
        <taxon>Hyphomicrobiales</taxon>
        <taxon>Nitrobacteraceae</taxon>
        <taxon>Afipia</taxon>
    </lineage>
</organism>
<sequence length="147" mass="15907">MSAFQIQDPDYEARVRRTFAGQMALATLGVTLTRIEPGTLELKMPYDVKFSQQNGFLHGGIVSAGLDTACGLASYTLMPAQADILTVEFKINLLAPAKGQTFRFVGSVVKPGRTLVIAEGRAFASDDGREKLVATMSATMMTMRRQG</sequence>
<comment type="catalytic activity">
    <reaction evidence="7">
        <text>a medium-chain fatty acyl-CoA + H2O = a medium-chain fatty acid + CoA + H(+)</text>
        <dbReference type="Rhea" id="RHEA:68184"/>
        <dbReference type="ChEBI" id="CHEBI:15377"/>
        <dbReference type="ChEBI" id="CHEBI:15378"/>
        <dbReference type="ChEBI" id="CHEBI:57287"/>
        <dbReference type="ChEBI" id="CHEBI:59558"/>
        <dbReference type="ChEBI" id="CHEBI:90546"/>
    </reaction>
</comment>
<dbReference type="RefSeq" id="WP_184083016.1">
    <property type="nucleotide sequence ID" value="NZ_JACHIJ010000002.1"/>
</dbReference>
<dbReference type="PANTHER" id="PTHR43240:SF20">
    <property type="entry name" value="MEDIUM_LONG-CHAIN ACYL-COA THIOESTERASE YIGI"/>
    <property type="match status" value="1"/>
</dbReference>
<dbReference type="SUPFAM" id="SSF54637">
    <property type="entry name" value="Thioesterase/thiol ester dehydrase-isomerase"/>
    <property type="match status" value="1"/>
</dbReference>
<evidence type="ECO:0000256" key="2">
    <source>
        <dbReference type="ARBA" id="ARBA00035880"/>
    </source>
</evidence>
<dbReference type="InterPro" id="IPR029069">
    <property type="entry name" value="HotDog_dom_sf"/>
</dbReference>
<gene>
    <name evidence="9" type="ORF">HNQ36_001190</name>
</gene>
<name>A0A840N3C1_9BRAD</name>
<dbReference type="PANTHER" id="PTHR43240">
    <property type="entry name" value="1,4-DIHYDROXY-2-NAPHTHOYL-COA THIOESTERASE 1"/>
    <property type="match status" value="1"/>
</dbReference>
<accession>A0A840N3C1</accession>
<evidence type="ECO:0000256" key="1">
    <source>
        <dbReference type="ARBA" id="ARBA00022801"/>
    </source>
</evidence>
<evidence type="ECO:0000256" key="3">
    <source>
        <dbReference type="ARBA" id="ARBA00036002"/>
    </source>
</evidence>
<comment type="caution">
    <text evidence="9">The sequence shown here is derived from an EMBL/GenBank/DDBJ whole genome shotgun (WGS) entry which is preliminary data.</text>
</comment>
<evidence type="ECO:0000313" key="9">
    <source>
        <dbReference type="EMBL" id="MBB5051236.1"/>
    </source>
</evidence>
<reference evidence="9 10" key="1">
    <citation type="submission" date="2020-08" db="EMBL/GenBank/DDBJ databases">
        <title>Genomic Encyclopedia of Type Strains, Phase IV (KMG-IV): sequencing the most valuable type-strain genomes for metagenomic binning, comparative biology and taxonomic classification.</title>
        <authorList>
            <person name="Goeker M."/>
        </authorList>
    </citation>
    <scope>NUCLEOTIDE SEQUENCE [LARGE SCALE GENOMIC DNA]</scope>
    <source>
        <strain evidence="9 10">DSM 17498</strain>
    </source>
</reference>
<dbReference type="InterPro" id="IPR006683">
    <property type="entry name" value="Thioestr_dom"/>
</dbReference>
<evidence type="ECO:0000256" key="6">
    <source>
        <dbReference type="ARBA" id="ARBA00040062"/>
    </source>
</evidence>
<comment type="similarity">
    <text evidence="4">Belongs to the YigI thioesterase family.</text>
</comment>
<dbReference type="NCBIfam" id="TIGR00369">
    <property type="entry name" value="unchar_dom_1"/>
    <property type="match status" value="1"/>
</dbReference>
<comment type="catalytic activity">
    <reaction evidence="2">
        <text>a fatty acyl-CoA + H2O = a fatty acid + CoA + H(+)</text>
        <dbReference type="Rhea" id="RHEA:16781"/>
        <dbReference type="ChEBI" id="CHEBI:15377"/>
        <dbReference type="ChEBI" id="CHEBI:15378"/>
        <dbReference type="ChEBI" id="CHEBI:28868"/>
        <dbReference type="ChEBI" id="CHEBI:57287"/>
        <dbReference type="ChEBI" id="CHEBI:77636"/>
        <dbReference type="EC" id="3.1.2.20"/>
    </reaction>
</comment>
<dbReference type="EMBL" id="JACHIJ010000002">
    <property type="protein sequence ID" value="MBB5051236.1"/>
    <property type="molecule type" value="Genomic_DNA"/>
</dbReference>
<dbReference type="Pfam" id="PF03061">
    <property type="entry name" value="4HBT"/>
    <property type="match status" value="1"/>
</dbReference>